<comment type="caution">
    <text evidence="2">The sequence shown here is derived from an EMBL/GenBank/DDBJ whole genome shotgun (WGS) entry which is preliminary data.</text>
</comment>
<sequence length="633" mass="71753">MSLDGPSEMPKKGKEGSCDENPIVIPQLQSQPFRNFLLAVYGRPGDKEFRSLFKGVAELESVQAVTTFLKIIDIADLAHRFIAPDIEIWALSQLKSHCHLIETLNAYPISSKSHNRLLNYAKRTEDEQILLWARHWTRSYYTGAIETSSIASSAFGPVQKIREQLVREYKFATITQSFDPPIFGYHFCFLLSLGHEFWDKQGGLTREDRITLLGAQVRLTPLPKSIPLGWIYLGSINHPGLRPTLGLCSECHLSRAWRSNFGGAYQTMLRSDAPLGGVFALSILPSRRQKRIFDSFNQASATEELIPVDIMGEAGFRVVDMRAEHFRHFLFMFYGLPSNQSYRCVMSHDNSVPQDHGQVINFHIYLDVAEIASRFSAPNLKSWAHTELCKIANSAYEELSRFSMRTDYQLRALLYAKRVRDERLAAQVRNAIQLHFAWGSISSPVKLVTTAGGLDAVRERLVRVFKHPKLQDIDPALFGFAFCGILALGHEVWMKDLLLSREDRVMLLSGQVRLMPLPVSTLGLGWMDTLNCQNRKGTGTPIECCSECDHFLSWEACFGDNYRQQLCATTPPLCGISQLAILPVQRLMFRGALYENNPPSCRNSCCNRMMGFVDMRIQDTYVRLAENFCRNVS</sequence>
<evidence type="ECO:0000313" key="3">
    <source>
        <dbReference type="Proteomes" id="UP000027456"/>
    </source>
</evidence>
<keyword evidence="3" id="KW-1185">Reference proteome</keyword>
<protein>
    <submittedName>
        <fullName evidence="2">Uncharacterized protein</fullName>
    </submittedName>
</protein>
<feature type="region of interest" description="Disordered" evidence="1">
    <location>
        <begin position="1"/>
        <end position="21"/>
    </location>
</feature>
<evidence type="ECO:0000256" key="1">
    <source>
        <dbReference type="SAM" id="MobiDB-lite"/>
    </source>
</evidence>
<name>A0A074S3E5_9AGAM</name>
<dbReference type="Proteomes" id="UP000027456">
    <property type="component" value="Unassembled WGS sequence"/>
</dbReference>
<reference evidence="2 3" key="1">
    <citation type="submission" date="2013-12" db="EMBL/GenBank/DDBJ databases">
        <authorList>
            <person name="Cubeta M."/>
            <person name="Pakala S."/>
            <person name="Fedorova N."/>
            <person name="Thomas E."/>
            <person name="Dean R."/>
            <person name="Jabaji S."/>
            <person name="Neate S."/>
            <person name="Toda T."/>
            <person name="Tavantzis S."/>
            <person name="Vilgalys R."/>
            <person name="Bharathan N."/>
            <person name="Pakala S."/>
            <person name="Losada L.S."/>
            <person name="Zafar N."/>
            <person name="Nierman W."/>
        </authorList>
    </citation>
    <scope>NUCLEOTIDE SEQUENCE [LARGE SCALE GENOMIC DNA]</scope>
    <source>
        <strain evidence="2 3">123E</strain>
    </source>
</reference>
<dbReference type="OrthoDB" id="9997739at2759"/>
<organism evidence="2 3">
    <name type="scientific">Rhizoctonia solani 123E</name>
    <dbReference type="NCBI Taxonomy" id="1423351"/>
    <lineage>
        <taxon>Eukaryota</taxon>
        <taxon>Fungi</taxon>
        <taxon>Dikarya</taxon>
        <taxon>Basidiomycota</taxon>
        <taxon>Agaricomycotina</taxon>
        <taxon>Agaricomycetes</taxon>
        <taxon>Cantharellales</taxon>
        <taxon>Ceratobasidiaceae</taxon>
        <taxon>Rhizoctonia</taxon>
    </lineage>
</organism>
<accession>A0A074S3E5</accession>
<evidence type="ECO:0000313" key="2">
    <source>
        <dbReference type="EMBL" id="KEP51413.1"/>
    </source>
</evidence>
<gene>
    <name evidence="2" type="ORF">V565_062130</name>
</gene>
<proteinExistence type="predicted"/>
<dbReference type="EMBL" id="AZST01000171">
    <property type="protein sequence ID" value="KEP51413.1"/>
    <property type="molecule type" value="Genomic_DNA"/>
</dbReference>
<dbReference type="AlphaFoldDB" id="A0A074S3E5"/>
<dbReference type="HOGENOM" id="CLU_432200_0_0_1"/>